<evidence type="ECO:0000313" key="3">
    <source>
        <dbReference type="Proteomes" id="UP000680865"/>
    </source>
</evidence>
<name>A0A919VXX9_9ACTN</name>
<gene>
    <name evidence="2" type="ORF">Aco04nite_34040</name>
</gene>
<keyword evidence="3" id="KW-1185">Reference proteome</keyword>
<comment type="caution">
    <text evidence="2">The sequence shown here is derived from an EMBL/GenBank/DDBJ whole genome shotgun (WGS) entry which is preliminary data.</text>
</comment>
<dbReference type="Proteomes" id="UP000680865">
    <property type="component" value="Unassembled WGS sequence"/>
</dbReference>
<sequence>MLRSTATPDLLDHTCLPKNKYLSVYGTARESDAPGQRIRTRRESPERTRIDGVALLGRCPGPRHRAFLRQGRIMPGDSGTRFATDPALPMGHPRQALVRARAIEADIP</sequence>
<reference evidence="2" key="1">
    <citation type="submission" date="2021-03" db="EMBL/GenBank/DDBJ databases">
        <title>Whole genome shotgun sequence of Actinoplanes consettensis NBRC 14913.</title>
        <authorList>
            <person name="Komaki H."/>
            <person name="Tamura T."/>
        </authorList>
    </citation>
    <scope>NUCLEOTIDE SEQUENCE</scope>
    <source>
        <strain evidence="2">NBRC 14913</strain>
    </source>
</reference>
<organism evidence="2 3">
    <name type="scientific">Winogradskya consettensis</name>
    <dbReference type="NCBI Taxonomy" id="113560"/>
    <lineage>
        <taxon>Bacteria</taxon>
        <taxon>Bacillati</taxon>
        <taxon>Actinomycetota</taxon>
        <taxon>Actinomycetes</taxon>
        <taxon>Micromonosporales</taxon>
        <taxon>Micromonosporaceae</taxon>
        <taxon>Winogradskya</taxon>
    </lineage>
</organism>
<accession>A0A919VXX9</accession>
<evidence type="ECO:0000313" key="2">
    <source>
        <dbReference type="EMBL" id="GIM73183.1"/>
    </source>
</evidence>
<dbReference type="EMBL" id="BOQP01000016">
    <property type="protein sequence ID" value="GIM73183.1"/>
    <property type="molecule type" value="Genomic_DNA"/>
</dbReference>
<proteinExistence type="predicted"/>
<protein>
    <submittedName>
        <fullName evidence="2">Uncharacterized protein</fullName>
    </submittedName>
</protein>
<feature type="region of interest" description="Disordered" evidence="1">
    <location>
        <begin position="27"/>
        <end position="46"/>
    </location>
</feature>
<evidence type="ECO:0000256" key="1">
    <source>
        <dbReference type="SAM" id="MobiDB-lite"/>
    </source>
</evidence>
<dbReference type="AlphaFoldDB" id="A0A919VXX9"/>